<comment type="caution">
    <text evidence="2">The sequence shown here is derived from an EMBL/GenBank/DDBJ whole genome shotgun (WGS) entry which is preliminary data.</text>
</comment>
<feature type="transmembrane region" description="Helical" evidence="1">
    <location>
        <begin position="98"/>
        <end position="121"/>
    </location>
</feature>
<keyword evidence="3" id="KW-1185">Reference proteome</keyword>
<protein>
    <submittedName>
        <fullName evidence="2">Uncharacterized protein</fullName>
    </submittedName>
</protein>
<name>A0A368NFG3_9EURY</name>
<feature type="transmembrane region" description="Helical" evidence="1">
    <location>
        <begin position="211"/>
        <end position="232"/>
    </location>
</feature>
<feature type="transmembrane region" description="Helical" evidence="1">
    <location>
        <begin position="63"/>
        <end position="86"/>
    </location>
</feature>
<reference evidence="2 3" key="1">
    <citation type="submission" date="2018-07" db="EMBL/GenBank/DDBJ databases">
        <title>Genome sequences of Haloplanus salinus JCM 18368T.</title>
        <authorList>
            <person name="Kim Y.B."/>
            <person name="Roh S.W."/>
        </authorList>
    </citation>
    <scope>NUCLEOTIDE SEQUENCE [LARGE SCALE GENOMIC DNA]</scope>
    <source>
        <strain evidence="2 3">JCM 18368</strain>
    </source>
</reference>
<keyword evidence="1" id="KW-0472">Membrane</keyword>
<feature type="transmembrane region" description="Helical" evidence="1">
    <location>
        <begin position="141"/>
        <end position="167"/>
    </location>
</feature>
<keyword evidence="1" id="KW-1133">Transmembrane helix</keyword>
<dbReference type="InterPro" id="IPR055952">
    <property type="entry name" value="DUF7530"/>
</dbReference>
<proteinExistence type="predicted"/>
<dbReference type="Proteomes" id="UP000252189">
    <property type="component" value="Unassembled WGS sequence"/>
</dbReference>
<keyword evidence="1" id="KW-0812">Transmembrane</keyword>
<feature type="transmembrane region" description="Helical" evidence="1">
    <location>
        <begin position="188"/>
        <end position="205"/>
    </location>
</feature>
<dbReference type="Pfam" id="PF24374">
    <property type="entry name" value="DUF7530"/>
    <property type="match status" value="1"/>
</dbReference>
<accession>A0A368NFG3</accession>
<gene>
    <name evidence="2" type="ORF">DU504_08115</name>
</gene>
<evidence type="ECO:0000256" key="1">
    <source>
        <dbReference type="SAM" id="Phobius"/>
    </source>
</evidence>
<organism evidence="2 3">
    <name type="scientific">Haloplanus salinus</name>
    <dbReference type="NCBI Taxonomy" id="1126245"/>
    <lineage>
        <taxon>Archaea</taxon>
        <taxon>Methanobacteriati</taxon>
        <taxon>Methanobacteriota</taxon>
        <taxon>Stenosarchaea group</taxon>
        <taxon>Halobacteria</taxon>
        <taxon>Halobacteriales</taxon>
        <taxon>Haloferacaceae</taxon>
        <taxon>Haloplanus</taxon>
    </lineage>
</organism>
<evidence type="ECO:0000313" key="2">
    <source>
        <dbReference type="EMBL" id="RCU48653.1"/>
    </source>
</evidence>
<dbReference type="AlphaFoldDB" id="A0A368NFG3"/>
<dbReference type="OrthoDB" id="163266at2157"/>
<sequence length="236" mass="25027">METRKAVDGDPTFGDTWVYESLVGGIPGLDLSTRQAIGIQFLLFETLVVGLTVGYGLPSAALLAGTVAVAVAAAGSVAMLYIGAATRELAFPDAHRRLLFGAGVETLFGVLGFAAAVTYLLTATGPTPFETLVGGRPPALVTFVTLLILWDLCYRIGTSWWTALVSLWRSLRYRAAPGAARRCRRIDAANVGFAFLELALLPFVLGWPLLVWALMGHVAAVTAVSTAAMLLLRTES</sequence>
<dbReference type="EMBL" id="QPHM01000001">
    <property type="protein sequence ID" value="RCU48653.1"/>
    <property type="molecule type" value="Genomic_DNA"/>
</dbReference>
<evidence type="ECO:0000313" key="3">
    <source>
        <dbReference type="Proteomes" id="UP000252189"/>
    </source>
</evidence>
<feature type="transmembrane region" description="Helical" evidence="1">
    <location>
        <begin position="36"/>
        <end position="57"/>
    </location>
</feature>